<dbReference type="SUPFAM" id="SSF48008">
    <property type="entry name" value="GntR ligand-binding domain-like"/>
    <property type="match status" value="1"/>
</dbReference>
<evidence type="ECO:0000313" key="6">
    <source>
        <dbReference type="Proteomes" id="UP000478183"/>
    </source>
</evidence>
<dbReference type="SMART" id="SM00345">
    <property type="entry name" value="HTH_GNTR"/>
    <property type="match status" value="1"/>
</dbReference>
<dbReference type="EMBL" id="WMIE01000004">
    <property type="protein sequence ID" value="MTH78083.1"/>
    <property type="molecule type" value="Genomic_DNA"/>
</dbReference>
<dbReference type="InterPro" id="IPR011711">
    <property type="entry name" value="GntR_C"/>
</dbReference>
<dbReference type="GO" id="GO:0003700">
    <property type="term" value="F:DNA-binding transcription factor activity"/>
    <property type="evidence" value="ECO:0007669"/>
    <property type="project" value="InterPro"/>
</dbReference>
<keyword evidence="6" id="KW-1185">Reference proteome</keyword>
<evidence type="ECO:0000256" key="1">
    <source>
        <dbReference type="ARBA" id="ARBA00023015"/>
    </source>
</evidence>
<dbReference type="Proteomes" id="UP000478183">
    <property type="component" value="Unassembled WGS sequence"/>
</dbReference>
<gene>
    <name evidence="5" type="ORF">GL286_10115</name>
</gene>
<dbReference type="InterPro" id="IPR036390">
    <property type="entry name" value="WH_DNA-bd_sf"/>
</dbReference>
<evidence type="ECO:0000313" key="5">
    <source>
        <dbReference type="EMBL" id="MTH78083.1"/>
    </source>
</evidence>
<keyword evidence="1" id="KW-0805">Transcription regulation</keyword>
<dbReference type="InterPro" id="IPR008920">
    <property type="entry name" value="TF_FadR/GntR_C"/>
</dbReference>
<keyword evidence="3" id="KW-0804">Transcription</keyword>
<keyword evidence="2" id="KW-0238">DNA-binding</keyword>
<dbReference type="Gene3D" id="1.20.120.530">
    <property type="entry name" value="GntR ligand-binding domain-like"/>
    <property type="match status" value="1"/>
</dbReference>
<dbReference type="Pfam" id="PF00392">
    <property type="entry name" value="GntR"/>
    <property type="match status" value="1"/>
</dbReference>
<evidence type="ECO:0000256" key="3">
    <source>
        <dbReference type="ARBA" id="ARBA00023163"/>
    </source>
</evidence>
<dbReference type="AlphaFoldDB" id="A0A6L6J7J7"/>
<dbReference type="SUPFAM" id="SSF46785">
    <property type="entry name" value="Winged helix' DNA-binding domain"/>
    <property type="match status" value="1"/>
</dbReference>
<reference evidence="5 6" key="1">
    <citation type="submission" date="2019-11" db="EMBL/GenBank/DDBJ databases">
        <authorList>
            <person name="Dong K."/>
        </authorList>
    </citation>
    <scope>NUCLEOTIDE SEQUENCE [LARGE SCALE GENOMIC DNA]</scope>
    <source>
        <strain evidence="5 6">NBRC 111993</strain>
    </source>
</reference>
<dbReference type="InterPro" id="IPR000524">
    <property type="entry name" value="Tscrpt_reg_HTH_GntR"/>
</dbReference>
<dbReference type="PROSITE" id="PS50949">
    <property type="entry name" value="HTH_GNTR"/>
    <property type="match status" value="1"/>
</dbReference>
<dbReference type="GO" id="GO:0003677">
    <property type="term" value="F:DNA binding"/>
    <property type="evidence" value="ECO:0007669"/>
    <property type="project" value="UniProtKB-KW"/>
</dbReference>
<dbReference type="PANTHER" id="PTHR43537">
    <property type="entry name" value="TRANSCRIPTIONAL REGULATOR, GNTR FAMILY"/>
    <property type="match status" value="1"/>
</dbReference>
<dbReference type="Pfam" id="PF07729">
    <property type="entry name" value="FCD"/>
    <property type="match status" value="1"/>
</dbReference>
<dbReference type="RefSeq" id="WP_155095431.1">
    <property type="nucleotide sequence ID" value="NZ_WMIE01000004.1"/>
</dbReference>
<proteinExistence type="predicted"/>
<evidence type="ECO:0000259" key="4">
    <source>
        <dbReference type="PROSITE" id="PS50949"/>
    </source>
</evidence>
<protein>
    <submittedName>
        <fullName evidence="5">FCD domain-containing protein</fullName>
    </submittedName>
</protein>
<dbReference type="CDD" id="cd07377">
    <property type="entry name" value="WHTH_GntR"/>
    <property type="match status" value="1"/>
</dbReference>
<organism evidence="5 6">
    <name type="scientific">Paracoccus aestuariivivens</name>
    <dbReference type="NCBI Taxonomy" id="1820333"/>
    <lineage>
        <taxon>Bacteria</taxon>
        <taxon>Pseudomonadati</taxon>
        <taxon>Pseudomonadota</taxon>
        <taxon>Alphaproteobacteria</taxon>
        <taxon>Rhodobacterales</taxon>
        <taxon>Paracoccaceae</taxon>
        <taxon>Paracoccus</taxon>
    </lineage>
</organism>
<sequence>MSAASKTGKTENDRLSMICQGIRRAILEGALMPGDRLPEDALGESFGVSRTIARHALGQLAAEGLVELRRNRIATVSAPTPADARDIFDIRVALERQVVQHLAGNLTDSQVAELEAIVDAEHDARHGPDGASIRLATEFHIRLAEMTRKPILTRYVTEICYRAGLSLSSLGRPHSSECAISEHLALIDTIRRGPPEAASQMMADHLEAVASRALLSGEGRQTRDLSAILSPYIGG</sequence>
<dbReference type="InterPro" id="IPR036388">
    <property type="entry name" value="WH-like_DNA-bd_sf"/>
</dbReference>
<feature type="domain" description="HTH gntR-type" evidence="4">
    <location>
        <begin position="12"/>
        <end position="79"/>
    </location>
</feature>
<accession>A0A6L6J7J7</accession>
<dbReference type="Gene3D" id="1.10.10.10">
    <property type="entry name" value="Winged helix-like DNA-binding domain superfamily/Winged helix DNA-binding domain"/>
    <property type="match status" value="1"/>
</dbReference>
<dbReference type="PANTHER" id="PTHR43537:SF53">
    <property type="entry name" value="HTH-TYPE TRANSCRIPTIONAL REPRESSOR NANR"/>
    <property type="match status" value="1"/>
</dbReference>
<name>A0A6L6J7J7_9RHOB</name>
<comment type="caution">
    <text evidence="5">The sequence shown here is derived from an EMBL/GenBank/DDBJ whole genome shotgun (WGS) entry which is preliminary data.</text>
</comment>
<evidence type="ECO:0000256" key="2">
    <source>
        <dbReference type="ARBA" id="ARBA00023125"/>
    </source>
</evidence>
<dbReference type="SMART" id="SM00895">
    <property type="entry name" value="FCD"/>
    <property type="match status" value="1"/>
</dbReference>
<dbReference type="OrthoDB" id="7618373at2"/>